<evidence type="ECO:0000313" key="1">
    <source>
        <dbReference type="EMBL" id="KAG2305304.1"/>
    </source>
</evidence>
<dbReference type="EMBL" id="JAAMPC010000007">
    <property type="protein sequence ID" value="KAG2305304.1"/>
    <property type="molecule type" value="Genomic_DNA"/>
</dbReference>
<name>A0A8X7SJM8_BRACI</name>
<dbReference type="Proteomes" id="UP000886595">
    <property type="component" value="Unassembled WGS sequence"/>
</dbReference>
<reference evidence="1 2" key="1">
    <citation type="submission" date="2020-02" db="EMBL/GenBank/DDBJ databases">
        <authorList>
            <person name="Ma Q."/>
            <person name="Huang Y."/>
            <person name="Song X."/>
            <person name="Pei D."/>
        </authorList>
    </citation>
    <scope>NUCLEOTIDE SEQUENCE [LARGE SCALE GENOMIC DNA]</scope>
    <source>
        <strain evidence="1">Sxm20200214</strain>
        <tissue evidence="1">Leaf</tissue>
    </source>
</reference>
<dbReference type="OrthoDB" id="1068353at2759"/>
<protein>
    <submittedName>
        <fullName evidence="1">Uncharacterized protein</fullName>
    </submittedName>
</protein>
<sequence length="82" mass="9717">MNMYVHLDPEIYMDSKKYEPLIWERSLSRERSCQARDFHFSSSSLSLNLWPVGYDFKTIKLNQLVRSLLSCFDPNKFSVAVH</sequence>
<keyword evidence="2" id="KW-1185">Reference proteome</keyword>
<accession>A0A8X7SJM8</accession>
<evidence type="ECO:0000313" key="2">
    <source>
        <dbReference type="Proteomes" id="UP000886595"/>
    </source>
</evidence>
<dbReference type="AlphaFoldDB" id="A0A8X7SJM8"/>
<comment type="caution">
    <text evidence="1">The sequence shown here is derived from an EMBL/GenBank/DDBJ whole genome shotgun (WGS) entry which is preliminary data.</text>
</comment>
<organism evidence="1 2">
    <name type="scientific">Brassica carinata</name>
    <name type="common">Ethiopian mustard</name>
    <name type="synonym">Abyssinian cabbage</name>
    <dbReference type="NCBI Taxonomy" id="52824"/>
    <lineage>
        <taxon>Eukaryota</taxon>
        <taxon>Viridiplantae</taxon>
        <taxon>Streptophyta</taxon>
        <taxon>Embryophyta</taxon>
        <taxon>Tracheophyta</taxon>
        <taxon>Spermatophyta</taxon>
        <taxon>Magnoliopsida</taxon>
        <taxon>eudicotyledons</taxon>
        <taxon>Gunneridae</taxon>
        <taxon>Pentapetalae</taxon>
        <taxon>rosids</taxon>
        <taxon>malvids</taxon>
        <taxon>Brassicales</taxon>
        <taxon>Brassicaceae</taxon>
        <taxon>Brassiceae</taxon>
        <taxon>Brassica</taxon>
    </lineage>
</organism>
<proteinExistence type="predicted"/>
<gene>
    <name evidence="1" type="ORF">Bca52824_033955</name>
</gene>